<reference evidence="9 10" key="1">
    <citation type="journal article" date="2019" name="Int. J. Syst. Evol. Microbiol.">
        <title>The Global Catalogue of Microorganisms (GCM) 10K type strain sequencing project: providing services to taxonomists for standard genome sequencing and annotation.</title>
        <authorList>
            <consortium name="The Broad Institute Genomics Platform"/>
            <consortium name="The Broad Institute Genome Sequencing Center for Infectious Disease"/>
            <person name="Wu L."/>
            <person name="Ma J."/>
        </authorList>
    </citation>
    <scope>NUCLEOTIDE SEQUENCE [LARGE SCALE GENOMIC DNA]</scope>
    <source>
        <strain evidence="9 10">JCM 16009</strain>
    </source>
</reference>
<keyword evidence="3" id="KW-1003">Cell membrane</keyword>
<evidence type="ECO:0000256" key="7">
    <source>
        <dbReference type="RuleBase" id="RU363032"/>
    </source>
</evidence>
<dbReference type="SUPFAM" id="SSF161098">
    <property type="entry name" value="MetI-like"/>
    <property type="match status" value="1"/>
</dbReference>
<dbReference type="Pfam" id="PF00528">
    <property type="entry name" value="BPD_transp_1"/>
    <property type="match status" value="1"/>
</dbReference>
<dbReference type="PROSITE" id="PS50928">
    <property type="entry name" value="ABC_TM1"/>
    <property type="match status" value="1"/>
</dbReference>
<keyword evidence="2 7" id="KW-0813">Transport</keyword>
<organism evidence="9 10">
    <name type="scientific">Pseudonocardia ailaonensis</name>
    <dbReference type="NCBI Taxonomy" id="367279"/>
    <lineage>
        <taxon>Bacteria</taxon>
        <taxon>Bacillati</taxon>
        <taxon>Actinomycetota</taxon>
        <taxon>Actinomycetes</taxon>
        <taxon>Pseudonocardiales</taxon>
        <taxon>Pseudonocardiaceae</taxon>
        <taxon>Pseudonocardia</taxon>
    </lineage>
</organism>
<dbReference type="EMBL" id="BAAAQK010000009">
    <property type="protein sequence ID" value="GAA1852302.1"/>
    <property type="molecule type" value="Genomic_DNA"/>
</dbReference>
<protein>
    <submittedName>
        <fullName evidence="9">ABC transporter permease</fullName>
    </submittedName>
</protein>
<sequence length="281" mass="28713">MTAPTVPVGAPRRPVRPALLTGVAFLVLLAVAVIAPRALTSIDPTAADPLQILQPPGAGHWLGTDQNGRDVFARIVAGARPSVLIGIFSSALALLAGTVLGVLGAKGGRVGSAIVTRLLDIVLAVPGLLLVLLAVAVLGSGTGPAVAGLALVTTPGYARLVRGEVIRLRDAEFVRAAHGLGWTRTQVVLRHVVPNAMGPVTVLATLGIGSTIAAAASLSYLGLGAQEPAAEWGLMLSVSTAYFSRAWWSAVFPGIAITATVLAITVVGHHLQLRFDGRRAS</sequence>
<name>A0ABN2N4Q2_9PSEU</name>
<feature type="transmembrane region" description="Helical" evidence="7">
    <location>
        <begin position="83"/>
        <end position="105"/>
    </location>
</feature>
<comment type="similarity">
    <text evidence="7">Belongs to the binding-protein-dependent transport system permease family.</text>
</comment>
<feature type="transmembrane region" description="Helical" evidence="7">
    <location>
        <begin position="246"/>
        <end position="271"/>
    </location>
</feature>
<evidence type="ECO:0000256" key="5">
    <source>
        <dbReference type="ARBA" id="ARBA00022989"/>
    </source>
</evidence>
<keyword evidence="10" id="KW-1185">Reference proteome</keyword>
<evidence type="ECO:0000256" key="1">
    <source>
        <dbReference type="ARBA" id="ARBA00004651"/>
    </source>
</evidence>
<comment type="caution">
    <text evidence="9">The sequence shown here is derived from an EMBL/GenBank/DDBJ whole genome shotgun (WGS) entry which is preliminary data.</text>
</comment>
<feature type="transmembrane region" description="Helical" evidence="7">
    <location>
        <begin position="117"/>
        <end position="138"/>
    </location>
</feature>
<keyword evidence="5 7" id="KW-1133">Transmembrane helix</keyword>
<dbReference type="Gene3D" id="1.10.3720.10">
    <property type="entry name" value="MetI-like"/>
    <property type="match status" value="1"/>
</dbReference>
<dbReference type="InterPro" id="IPR050366">
    <property type="entry name" value="BP-dependent_transpt_permease"/>
</dbReference>
<evidence type="ECO:0000259" key="8">
    <source>
        <dbReference type="PROSITE" id="PS50928"/>
    </source>
</evidence>
<evidence type="ECO:0000313" key="10">
    <source>
        <dbReference type="Proteomes" id="UP001500449"/>
    </source>
</evidence>
<accession>A0ABN2N4Q2</accession>
<dbReference type="PANTHER" id="PTHR43386">
    <property type="entry name" value="OLIGOPEPTIDE TRANSPORT SYSTEM PERMEASE PROTEIN APPC"/>
    <property type="match status" value="1"/>
</dbReference>
<evidence type="ECO:0000256" key="4">
    <source>
        <dbReference type="ARBA" id="ARBA00022692"/>
    </source>
</evidence>
<dbReference type="Proteomes" id="UP001500449">
    <property type="component" value="Unassembled WGS sequence"/>
</dbReference>
<evidence type="ECO:0000256" key="6">
    <source>
        <dbReference type="ARBA" id="ARBA00023136"/>
    </source>
</evidence>
<evidence type="ECO:0000256" key="2">
    <source>
        <dbReference type="ARBA" id="ARBA00022448"/>
    </source>
</evidence>
<dbReference type="PANTHER" id="PTHR43386:SF25">
    <property type="entry name" value="PEPTIDE ABC TRANSPORTER PERMEASE PROTEIN"/>
    <property type="match status" value="1"/>
</dbReference>
<dbReference type="CDD" id="cd06261">
    <property type="entry name" value="TM_PBP2"/>
    <property type="match status" value="1"/>
</dbReference>
<gene>
    <name evidence="9" type="ORF">GCM10009836_35460</name>
</gene>
<evidence type="ECO:0000313" key="9">
    <source>
        <dbReference type="EMBL" id="GAA1852302.1"/>
    </source>
</evidence>
<feature type="transmembrane region" description="Helical" evidence="7">
    <location>
        <begin position="200"/>
        <end position="226"/>
    </location>
</feature>
<feature type="domain" description="ABC transmembrane type-1" evidence="8">
    <location>
        <begin position="79"/>
        <end position="268"/>
    </location>
</feature>
<proteinExistence type="inferred from homology"/>
<feature type="transmembrane region" description="Helical" evidence="7">
    <location>
        <begin position="18"/>
        <end position="39"/>
    </location>
</feature>
<dbReference type="InterPro" id="IPR000515">
    <property type="entry name" value="MetI-like"/>
</dbReference>
<evidence type="ECO:0000256" key="3">
    <source>
        <dbReference type="ARBA" id="ARBA00022475"/>
    </source>
</evidence>
<keyword evidence="4 7" id="KW-0812">Transmembrane</keyword>
<dbReference type="RefSeq" id="WP_344417970.1">
    <property type="nucleotide sequence ID" value="NZ_BAAAQK010000009.1"/>
</dbReference>
<comment type="subcellular location">
    <subcellularLocation>
        <location evidence="1 7">Cell membrane</location>
        <topology evidence="1 7">Multi-pass membrane protein</topology>
    </subcellularLocation>
</comment>
<dbReference type="InterPro" id="IPR035906">
    <property type="entry name" value="MetI-like_sf"/>
</dbReference>
<keyword evidence="6 7" id="KW-0472">Membrane</keyword>